<dbReference type="InterPro" id="IPR003439">
    <property type="entry name" value="ABC_transporter-like_ATP-bd"/>
</dbReference>
<dbReference type="GO" id="GO:0016887">
    <property type="term" value="F:ATP hydrolysis activity"/>
    <property type="evidence" value="ECO:0007669"/>
    <property type="project" value="InterPro"/>
</dbReference>
<sequence>MIEFQRIKKTYIFDGHIYNALQGVDGKIASGEMVALYGPSGSGKSSLLNVCSLLDENYQGRVIIGGEPIIKTSAFSVGVRRKQMGFIFPKFNLVSVQTVFENIEFPLILNRISKVERTQRVLEMIDKVGLNEFVHFKPEKLTGKQKQCVAIARAFIHNPVAVIADEPTASLDNDSTAEVIALMLKLGHELDTAILVATSDASIAKMCHRTIHMLDGCIVEHVPAVLFKYRKTAEALPWGV</sequence>
<dbReference type="InterPro" id="IPR015854">
    <property type="entry name" value="ABC_transpr_LolD-like"/>
</dbReference>
<organism evidence="6 7">
    <name type="scientific">Photobacterium lipolyticum</name>
    <dbReference type="NCBI Taxonomy" id="266810"/>
    <lineage>
        <taxon>Bacteria</taxon>
        <taxon>Pseudomonadati</taxon>
        <taxon>Pseudomonadota</taxon>
        <taxon>Gammaproteobacteria</taxon>
        <taxon>Vibrionales</taxon>
        <taxon>Vibrionaceae</taxon>
        <taxon>Photobacterium</taxon>
    </lineage>
</organism>
<feature type="domain" description="ABC transporter" evidence="5">
    <location>
        <begin position="2"/>
        <end position="240"/>
    </location>
</feature>
<evidence type="ECO:0000256" key="3">
    <source>
        <dbReference type="ARBA" id="ARBA00022741"/>
    </source>
</evidence>
<evidence type="ECO:0000256" key="1">
    <source>
        <dbReference type="ARBA" id="ARBA00005417"/>
    </source>
</evidence>
<protein>
    <submittedName>
        <fullName evidence="6">Lipoprotein-releasing system ATP-binding protein LolD</fullName>
    </submittedName>
</protein>
<reference evidence="6 7" key="1">
    <citation type="submission" date="2018-03" db="EMBL/GenBank/DDBJ databases">
        <title>Whole genome sequencing of Histamine producing bacteria.</title>
        <authorList>
            <person name="Butler K."/>
        </authorList>
    </citation>
    <scope>NUCLEOTIDE SEQUENCE [LARGE SCALE GENOMIC DNA]</scope>
    <source>
        <strain evidence="6 7">DSM 16190</strain>
    </source>
</reference>
<dbReference type="Pfam" id="PF00005">
    <property type="entry name" value="ABC_tran"/>
    <property type="match status" value="1"/>
</dbReference>
<dbReference type="PANTHER" id="PTHR24220">
    <property type="entry name" value="IMPORT ATP-BINDING PROTEIN"/>
    <property type="match status" value="1"/>
</dbReference>
<keyword evidence="6" id="KW-0449">Lipoprotein</keyword>
<accession>A0A2T3MZ24</accession>
<dbReference type="GO" id="GO:0044874">
    <property type="term" value="P:lipoprotein localization to outer membrane"/>
    <property type="evidence" value="ECO:0007669"/>
    <property type="project" value="TreeGrafter"/>
</dbReference>
<dbReference type="InterPro" id="IPR027417">
    <property type="entry name" value="P-loop_NTPase"/>
</dbReference>
<dbReference type="CDD" id="cd03255">
    <property type="entry name" value="ABC_MJ0796_LolCDE_FtsE"/>
    <property type="match status" value="1"/>
</dbReference>
<dbReference type="AlphaFoldDB" id="A0A2T3MZ24"/>
<keyword evidence="4 6" id="KW-0067">ATP-binding</keyword>
<keyword evidence="2" id="KW-0813">Transport</keyword>
<evidence type="ECO:0000259" key="5">
    <source>
        <dbReference type="PROSITE" id="PS50893"/>
    </source>
</evidence>
<dbReference type="OrthoDB" id="9801477at2"/>
<dbReference type="RefSeq" id="WP_107283343.1">
    <property type="nucleotide sequence ID" value="NZ_PYMC01000006.1"/>
</dbReference>
<proteinExistence type="inferred from homology"/>
<dbReference type="GO" id="GO:0022857">
    <property type="term" value="F:transmembrane transporter activity"/>
    <property type="evidence" value="ECO:0007669"/>
    <property type="project" value="TreeGrafter"/>
</dbReference>
<keyword evidence="7" id="KW-1185">Reference proteome</keyword>
<evidence type="ECO:0000313" key="7">
    <source>
        <dbReference type="Proteomes" id="UP000240904"/>
    </source>
</evidence>
<name>A0A2T3MZ24_9GAMM</name>
<dbReference type="Gene3D" id="3.40.50.300">
    <property type="entry name" value="P-loop containing nucleotide triphosphate hydrolases"/>
    <property type="match status" value="1"/>
</dbReference>
<evidence type="ECO:0000256" key="4">
    <source>
        <dbReference type="ARBA" id="ARBA00022840"/>
    </source>
</evidence>
<dbReference type="PANTHER" id="PTHR24220:SF689">
    <property type="entry name" value="LIPOPROTEIN-RELEASING SYSTEM ATP-BINDING PROTEIN LOLD"/>
    <property type="match status" value="1"/>
</dbReference>
<dbReference type="PROSITE" id="PS50893">
    <property type="entry name" value="ABC_TRANSPORTER_2"/>
    <property type="match status" value="1"/>
</dbReference>
<evidence type="ECO:0000313" key="6">
    <source>
        <dbReference type="EMBL" id="PSW05242.1"/>
    </source>
</evidence>
<dbReference type="GO" id="GO:0089705">
    <property type="term" value="P:protein localization to outer membrane"/>
    <property type="evidence" value="ECO:0007669"/>
    <property type="project" value="TreeGrafter"/>
</dbReference>
<keyword evidence="3" id="KW-0547">Nucleotide-binding</keyword>
<comment type="caution">
    <text evidence="6">The sequence shown here is derived from an EMBL/GenBank/DDBJ whole genome shotgun (WGS) entry which is preliminary data.</text>
</comment>
<dbReference type="InterPro" id="IPR017911">
    <property type="entry name" value="MacB-like_ATP-bd"/>
</dbReference>
<dbReference type="Proteomes" id="UP000240904">
    <property type="component" value="Unassembled WGS sequence"/>
</dbReference>
<dbReference type="GO" id="GO:0005886">
    <property type="term" value="C:plasma membrane"/>
    <property type="evidence" value="ECO:0007669"/>
    <property type="project" value="TreeGrafter"/>
</dbReference>
<dbReference type="InterPro" id="IPR003593">
    <property type="entry name" value="AAA+_ATPase"/>
</dbReference>
<comment type="similarity">
    <text evidence="1">Belongs to the ABC transporter superfamily.</text>
</comment>
<dbReference type="EMBL" id="PYMC01000006">
    <property type="protein sequence ID" value="PSW05242.1"/>
    <property type="molecule type" value="Genomic_DNA"/>
</dbReference>
<dbReference type="GO" id="GO:0005524">
    <property type="term" value="F:ATP binding"/>
    <property type="evidence" value="ECO:0007669"/>
    <property type="project" value="UniProtKB-KW"/>
</dbReference>
<gene>
    <name evidence="6" type="ORF">C9I89_10720</name>
</gene>
<dbReference type="SMART" id="SM00382">
    <property type="entry name" value="AAA"/>
    <property type="match status" value="1"/>
</dbReference>
<evidence type="ECO:0000256" key="2">
    <source>
        <dbReference type="ARBA" id="ARBA00022448"/>
    </source>
</evidence>
<dbReference type="SUPFAM" id="SSF52540">
    <property type="entry name" value="P-loop containing nucleoside triphosphate hydrolases"/>
    <property type="match status" value="1"/>
</dbReference>